<dbReference type="Proteomes" id="UP001175211">
    <property type="component" value="Unassembled WGS sequence"/>
</dbReference>
<gene>
    <name evidence="5" type="ORF">EV420DRAFT_1503082</name>
</gene>
<evidence type="ECO:0000256" key="3">
    <source>
        <dbReference type="SAM" id="MobiDB-lite"/>
    </source>
</evidence>
<comment type="caution">
    <text evidence="5">The sequence shown here is derived from an EMBL/GenBank/DDBJ whole genome shotgun (WGS) entry which is preliminary data.</text>
</comment>
<evidence type="ECO:0000313" key="5">
    <source>
        <dbReference type="EMBL" id="KAK0468142.1"/>
    </source>
</evidence>
<dbReference type="GeneID" id="85354702"/>
<proteinExistence type="inferred from homology"/>
<feature type="domain" description="Alpha/beta hydrolase fold-3" evidence="4">
    <location>
        <begin position="167"/>
        <end position="295"/>
    </location>
</feature>
<feature type="compositionally biased region" description="Polar residues" evidence="3">
    <location>
        <begin position="734"/>
        <end position="744"/>
    </location>
</feature>
<evidence type="ECO:0000256" key="2">
    <source>
        <dbReference type="ARBA" id="ARBA00022801"/>
    </source>
</evidence>
<comment type="similarity">
    <text evidence="1">Belongs to the 'GDXG' lipolytic enzyme family.</text>
</comment>
<name>A0AA39NM23_ARMTA</name>
<dbReference type="EMBL" id="JAUEPS010000002">
    <property type="protein sequence ID" value="KAK0468142.1"/>
    <property type="molecule type" value="Genomic_DNA"/>
</dbReference>
<dbReference type="InterPro" id="IPR002168">
    <property type="entry name" value="Lipase_GDXG_HIS_AS"/>
</dbReference>
<sequence length="875" mass="98047">MTVSTISSAAHITPVAVKTFFAHGKRLAQKYKNGDSEEDPKDDIFFDEAFHIVKAFIEMGTKNTVESLQAFTNTHVPAPYWAAVSPVRIPLSSCNQAADVLINWFGPDELKQVVGGERWWQVRGLDGVDGEWITETDYLSDVDLKKDKNLSKDEQDILRMEHLDRVMLYVHGGGYFWGSINTHRYQIIRYARKFRGRAFAVNYRKAPQYPWPCPLQDVLAAYLYLIQPPPNAHHRAIPPSKVVFAGDSAGGGLSLSVLTILRDMGLPSPAGAILISPWVDLTHSFPSVMNNTDTDIIPSHGFLAKPSTLWPVDLLPPKDGRVQPAKSEPPPEAGHADILKPSAARLQLEQRKKENAQSSSLKNVHATETSVTSDQGRHRDDLPKGILHGDFQPKPPKVLMDDKNDFPLELKSQIQLYATTEQLTHPSVSPVLQGSLGNLPPLYILAGDGEVLRDEIIYLAHRAARPSEYPVRNGITKDSERQSSNSKKFMTPTKVHLQVFDGMCHVLTVFSFTNSAKHAYRSIAEFVRHVTDSGEADLNRNPFPELHMPAPSVWSHDYELDPHRRNRGSRFSQMKKSGLWPKPEVQSSDNVRDPNLYKEGVQNSAKEIGRDITELRSVVETATVDAPGVTMVRERVDIWGKTRPMEPKEEIAALRIRPEEIGLIKEAPALRWAKGQEEWDITFKKSAQKAIRRRRALEVKAAELLERAKEQGLVLQPRQSNIPQKSHGRRATRTKSTSDQSIDGTIQEDRRWGPFDLEDETPPPSAIAGRRDTPEALALLKKCIYHTAPITHETVPKLSARDTIRATFTPYDGPTRPPRQSVSEQQVHTHVIPVHGLRLWDVLVGYFMRESSKKVIDGTKHAAVTVKDAGATLEL</sequence>
<evidence type="ECO:0000313" key="6">
    <source>
        <dbReference type="Proteomes" id="UP001175211"/>
    </source>
</evidence>
<dbReference type="Pfam" id="PF07859">
    <property type="entry name" value="Abhydrolase_3"/>
    <property type="match status" value="1"/>
</dbReference>
<feature type="region of interest" description="Disordered" evidence="3">
    <location>
        <begin position="314"/>
        <end position="402"/>
    </location>
</feature>
<feature type="compositionally biased region" description="Polar residues" evidence="3">
    <location>
        <begin position="356"/>
        <end position="374"/>
    </location>
</feature>
<evidence type="ECO:0000256" key="1">
    <source>
        <dbReference type="ARBA" id="ARBA00010515"/>
    </source>
</evidence>
<reference evidence="5" key="1">
    <citation type="submission" date="2023-06" db="EMBL/GenBank/DDBJ databases">
        <authorList>
            <consortium name="Lawrence Berkeley National Laboratory"/>
            <person name="Ahrendt S."/>
            <person name="Sahu N."/>
            <person name="Indic B."/>
            <person name="Wong-Bajracharya J."/>
            <person name="Merenyi Z."/>
            <person name="Ke H.-M."/>
            <person name="Monk M."/>
            <person name="Kocsube S."/>
            <person name="Drula E."/>
            <person name="Lipzen A."/>
            <person name="Balint B."/>
            <person name="Henrissat B."/>
            <person name="Andreopoulos B."/>
            <person name="Martin F.M."/>
            <person name="Harder C.B."/>
            <person name="Rigling D."/>
            <person name="Ford K.L."/>
            <person name="Foster G.D."/>
            <person name="Pangilinan J."/>
            <person name="Papanicolaou A."/>
            <person name="Barry K."/>
            <person name="LaButti K."/>
            <person name="Viragh M."/>
            <person name="Koriabine M."/>
            <person name="Yan M."/>
            <person name="Riley R."/>
            <person name="Champramary S."/>
            <person name="Plett K.L."/>
            <person name="Tsai I.J."/>
            <person name="Slot J."/>
            <person name="Sipos G."/>
            <person name="Plett J."/>
            <person name="Nagy L.G."/>
            <person name="Grigoriev I.V."/>
        </authorList>
    </citation>
    <scope>NUCLEOTIDE SEQUENCE</scope>
    <source>
        <strain evidence="5">CCBAS 213</strain>
    </source>
</reference>
<organism evidence="5 6">
    <name type="scientific">Armillaria tabescens</name>
    <name type="common">Ringless honey mushroom</name>
    <name type="synonym">Agaricus tabescens</name>
    <dbReference type="NCBI Taxonomy" id="1929756"/>
    <lineage>
        <taxon>Eukaryota</taxon>
        <taxon>Fungi</taxon>
        <taxon>Dikarya</taxon>
        <taxon>Basidiomycota</taxon>
        <taxon>Agaricomycotina</taxon>
        <taxon>Agaricomycetes</taxon>
        <taxon>Agaricomycetidae</taxon>
        <taxon>Agaricales</taxon>
        <taxon>Marasmiineae</taxon>
        <taxon>Physalacriaceae</taxon>
        <taxon>Desarmillaria</taxon>
    </lineage>
</organism>
<keyword evidence="6" id="KW-1185">Reference proteome</keyword>
<dbReference type="PANTHER" id="PTHR48081:SF5">
    <property type="entry name" value="ALPHA_BETA HYDROLASE FOLD-3 DOMAIN-CONTAINING PROTEIN"/>
    <property type="match status" value="1"/>
</dbReference>
<dbReference type="Gene3D" id="3.40.50.1820">
    <property type="entry name" value="alpha/beta hydrolase"/>
    <property type="match status" value="2"/>
</dbReference>
<dbReference type="InterPro" id="IPR029058">
    <property type="entry name" value="AB_hydrolase_fold"/>
</dbReference>
<dbReference type="AlphaFoldDB" id="A0AA39NM23"/>
<evidence type="ECO:0000259" key="4">
    <source>
        <dbReference type="Pfam" id="PF07859"/>
    </source>
</evidence>
<dbReference type="PANTHER" id="PTHR48081">
    <property type="entry name" value="AB HYDROLASE SUPERFAMILY PROTEIN C4A8.06C"/>
    <property type="match status" value="1"/>
</dbReference>
<keyword evidence="2" id="KW-0378">Hydrolase</keyword>
<dbReference type="PROSITE" id="PS01173">
    <property type="entry name" value="LIPASE_GDXG_HIS"/>
    <property type="match status" value="1"/>
</dbReference>
<accession>A0AA39NM23</accession>
<feature type="region of interest" description="Disordered" evidence="3">
    <location>
        <begin position="715"/>
        <end position="769"/>
    </location>
</feature>
<dbReference type="SUPFAM" id="SSF53474">
    <property type="entry name" value="alpha/beta-Hydrolases"/>
    <property type="match status" value="1"/>
</dbReference>
<dbReference type="GO" id="GO:0016787">
    <property type="term" value="F:hydrolase activity"/>
    <property type="evidence" value="ECO:0007669"/>
    <property type="project" value="UniProtKB-KW"/>
</dbReference>
<dbReference type="RefSeq" id="XP_060338417.1">
    <property type="nucleotide sequence ID" value="XM_060471154.1"/>
</dbReference>
<dbReference type="InterPro" id="IPR050300">
    <property type="entry name" value="GDXG_lipolytic_enzyme"/>
</dbReference>
<protein>
    <recommendedName>
        <fullName evidence="4">Alpha/beta hydrolase fold-3 domain-containing protein</fullName>
    </recommendedName>
</protein>
<feature type="region of interest" description="Disordered" evidence="3">
    <location>
        <begin position="559"/>
        <end position="596"/>
    </location>
</feature>
<dbReference type="InterPro" id="IPR013094">
    <property type="entry name" value="AB_hydrolase_3"/>
</dbReference>